<feature type="domain" description="KIB1-4 beta-propeller" evidence="1">
    <location>
        <begin position="56"/>
        <end position="324"/>
    </location>
</feature>
<organism evidence="2 3">
    <name type="scientific">Urochloa decumbens</name>
    <dbReference type="NCBI Taxonomy" id="240449"/>
    <lineage>
        <taxon>Eukaryota</taxon>
        <taxon>Viridiplantae</taxon>
        <taxon>Streptophyta</taxon>
        <taxon>Embryophyta</taxon>
        <taxon>Tracheophyta</taxon>
        <taxon>Spermatophyta</taxon>
        <taxon>Magnoliopsida</taxon>
        <taxon>Liliopsida</taxon>
        <taxon>Poales</taxon>
        <taxon>Poaceae</taxon>
        <taxon>PACMAD clade</taxon>
        <taxon>Panicoideae</taxon>
        <taxon>Panicodae</taxon>
        <taxon>Paniceae</taxon>
        <taxon>Melinidinae</taxon>
        <taxon>Urochloa</taxon>
    </lineage>
</organism>
<dbReference type="InterPro" id="IPR005174">
    <property type="entry name" value="KIB1-4_b-propeller"/>
</dbReference>
<dbReference type="PANTHER" id="PTHR33110">
    <property type="entry name" value="F-BOX/KELCH-REPEAT PROTEIN-RELATED"/>
    <property type="match status" value="1"/>
</dbReference>
<reference evidence="2 3" key="2">
    <citation type="submission" date="2024-10" db="EMBL/GenBank/DDBJ databases">
        <authorList>
            <person name="Ryan C."/>
        </authorList>
    </citation>
    <scope>NUCLEOTIDE SEQUENCE [LARGE SCALE GENOMIC DNA]</scope>
</reference>
<evidence type="ECO:0000259" key="1">
    <source>
        <dbReference type="Pfam" id="PF03478"/>
    </source>
</evidence>
<dbReference type="Proteomes" id="UP001497457">
    <property type="component" value="Chromosome 22rd"/>
</dbReference>
<accession>A0ABC9AQF5</accession>
<dbReference type="EMBL" id="OZ075132">
    <property type="protein sequence ID" value="CAL4983251.1"/>
    <property type="molecule type" value="Genomic_DNA"/>
</dbReference>
<sequence length="351" mass="39406">MDLILRRLSSHADRILFASVCRQWHHTAVHYTHHTLPPPLPWLLQLGGGICPQLRSLPDGEFHCFVCLKDHTHSCLGSSGSWLLLKGPEIWPLIKNPLTGAAMQLLNFRSTTFNARKVIVCSPELIAAAVMYNSHRDLVVSYRPGMSPSWSIGLCHNFYNWYQDMAFYEGRIYAVATSGDLFVHEVAEDTNHTVEPRVSWLEKVIQGKNTLDGQPILGHIYLVISCTGKLLMVQRRISTEHNHGLDSGKIFRVFEADFEKSQWLEVESLGDQVLFVSPSCSRAIRASDHGSYLQGSTIYFLHDDAPAGDRFFEPINPPACGVYDMCSKTICPISLGQKHVSGVLKAAWFFP</sequence>
<protein>
    <recommendedName>
        <fullName evidence="1">KIB1-4 beta-propeller domain-containing protein</fullName>
    </recommendedName>
</protein>
<reference evidence="3" key="1">
    <citation type="submission" date="2024-06" db="EMBL/GenBank/DDBJ databases">
        <authorList>
            <person name="Ryan C."/>
        </authorList>
    </citation>
    <scope>NUCLEOTIDE SEQUENCE [LARGE SCALE GENOMIC DNA]</scope>
</reference>
<name>A0ABC9AQF5_9POAL</name>
<dbReference type="Pfam" id="PF03478">
    <property type="entry name" value="Beta-prop_KIB1-4"/>
    <property type="match status" value="1"/>
</dbReference>
<dbReference type="PANTHER" id="PTHR33110:SF79">
    <property type="entry name" value="OS12G0155900 PROTEIN"/>
    <property type="match status" value="1"/>
</dbReference>
<evidence type="ECO:0000313" key="2">
    <source>
        <dbReference type="EMBL" id="CAL4983251.1"/>
    </source>
</evidence>
<gene>
    <name evidence="2" type="ORF">URODEC1_LOCUS56991</name>
</gene>
<proteinExistence type="predicted"/>
<keyword evidence="3" id="KW-1185">Reference proteome</keyword>
<evidence type="ECO:0000313" key="3">
    <source>
        <dbReference type="Proteomes" id="UP001497457"/>
    </source>
</evidence>
<dbReference type="AlphaFoldDB" id="A0ABC9AQF5"/>